<keyword evidence="3" id="KW-1185">Reference proteome</keyword>
<organism evidence="2 3">
    <name type="scientific">Motilibacter deserti</name>
    <dbReference type="NCBI Taxonomy" id="2714956"/>
    <lineage>
        <taxon>Bacteria</taxon>
        <taxon>Bacillati</taxon>
        <taxon>Actinomycetota</taxon>
        <taxon>Actinomycetes</taxon>
        <taxon>Motilibacterales</taxon>
        <taxon>Motilibacteraceae</taxon>
        <taxon>Motilibacter</taxon>
    </lineage>
</organism>
<proteinExistence type="predicted"/>
<dbReference type="EMBL" id="JAANNP010000001">
    <property type="protein sequence ID" value="NHC13073.1"/>
    <property type="molecule type" value="Genomic_DNA"/>
</dbReference>
<gene>
    <name evidence="2" type="ORF">G9H71_04685</name>
</gene>
<sequence>MRVRLGPAAALALLFVLAGCSDAQDAVNDATTGAVKARDCAQLASDTLQSRIADAQQVDQQEVEQAAQRLADRIDQIQDTDLKSAAESLRASLQRAADAAAQGDTSALQKAREQAVAAARRAAGECGIPVDRFTG</sequence>
<evidence type="ECO:0000313" key="2">
    <source>
        <dbReference type="EMBL" id="NHC13073.1"/>
    </source>
</evidence>
<name>A0ABX0GRH5_9ACTN</name>
<reference evidence="2 3" key="1">
    <citation type="submission" date="2020-03" db="EMBL/GenBank/DDBJ databases">
        <title>Two novel Motilibacter sp.</title>
        <authorList>
            <person name="Liu S."/>
        </authorList>
    </citation>
    <scope>NUCLEOTIDE SEQUENCE [LARGE SCALE GENOMIC DNA]</scope>
    <source>
        <strain evidence="2 3">E257</strain>
    </source>
</reference>
<feature type="signal peptide" evidence="1">
    <location>
        <begin position="1"/>
        <end position="23"/>
    </location>
</feature>
<dbReference type="RefSeq" id="WP_166278503.1">
    <property type="nucleotide sequence ID" value="NZ_JAANNP010000001.1"/>
</dbReference>
<evidence type="ECO:0008006" key="4">
    <source>
        <dbReference type="Google" id="ProtNLM"/>
    </source>
</evidence>
<comment type="caution">
    <text evidence="2">The sequence shown here is derived from an EMBL/GenBank/DDBJ whole genome shotgun (WGS) entry which is preliminary data.</text>
</comment>
<dbReference type="Proteomes" id="UP000800981">
    <property type="component" value="Unassembled WGS sequence"/>
</dbReference>
<protein>
    <recommendedName>
        <fullName evidence="4">Secreted protein</fullName>
    </recommendedName>
</protein>
<evidence type="ECO:0000256" key="1">
    <source>
        <dbReference type="SAM" id="SignalP"/>
    </source>
</evidence>
<accession>A0ABX0GRH5</accession>
<dbReference type="PROSITE" id="PS51257">
    <property type="entry name" value="PROKAR_LIPOPROTEIN"/>
    <property type="match status" value="1"/>
</dbReference>
<evidence type="ECO:0000313" key="3">
    <source>
        <dbReference type="Proteomes" id="UP000800981"/>
    </source>
</evidence>
<keyword evidence="1" id="KW-0732">Signal</keyword>
<feature type="chain" id="PRO_5046049700" description="Secreted protein" evidence="1">
    <location>
        <begin position="24"/>
        <end position="135"/>
    </location>
</feature>